<evidence type="ECO:0000256" key="1">
    <source>
        <dbReference type="SAM" id="MobiDB-lite"/>
    </source>
</evidence>
<protein>
    <submittedName>
        <fullName evidence="2">Uncharacterized protein</fullName>
    </submittedName>
</protein>
<feature type="compositionally biased region" description="Polar residues" evidence="1">
    <location>
        <begin position="336"/>
        <end position="355"/>
    </location>
</feature>
<keyword evidence="3" id="KW-1185">Reference proteome</keyword>
<organism evidence="2 3">
    <name type="scientific">Nitzschia inconspicua</name>
    <dbReference type="NCBI Taxonomy" id="303405"/>
    <lineage>
        <taxon>Eukaryota</taxon>
        <taxon>Sar</taxon>
        <taxon>Stramenopiles</taxon>
        <taxon>Ochrophyta</taxon>
        <taxon>Bacillariophyta</taxon>
        <taxon>Bacillariophyceae</taxon>
        <taxon>Bacillariophycidae</taxon>
        <taxon>Bacillariales</taxon>
        <taxon>Bacillariaceae</taxon>
        <taxon>Nitzschia</taxon>
    </lineage>
</organism>
<gene>
    <name evidence="2" type="ORF">IV203_031553</name>
</gene>
<dbReference type="OrthoDB" id="55781at2759"/>
<comment type="caution">
    <text evidence="2">The sequence shown here is derived from an EMBL/GenBank/DDBJ whole genome shotgun (WGS) entry which is preliminary data.</text>
</comment>
<name>A0A9K3LUK1_9STRA</name>
<dbReference type="Proteomes" id="UP000693970">
    <property type="component" value="Unassembled WGS sequence"/>
</dbReference>
<proteinExistence type="predicted"/>
<evidence type="ECO:0000313" key="3">
    <source>
        <dbReference type="Proteomes" id="UP000693970"/>
    </source>
</evidence>
<dbReference type="AlphaFoldDB" id="A0A9K3LUK1"/>
<reference evidence="2" key="2">
    <citation type="submission" date="2021-04" db="EMBL/GenBank/DDBJ databases">
        <authorList>
            <person name="Podell S."/>
        </authorList>
    </citation>
    <scope>NUCLEOTIDE SEQUENCE</scope>
    <source>
        <strain evidence="2">Hildebrandi</strain>
    </source>
</reference>
<dbReference type="EMBL" id="JAGRRH010000006">
    <property type="protein sequence ID" value="KAG7368810.1"/>
    <property type="molecule type" value="Genomic_DNA"/>
</dbReference>
<evidence type="ECO:0000313" key="2">
    <source>
        <dbReference type="EMBL" id="KAG7368810.1"/>
    </source>
</evidence>
<accession>A0A9K3LUK1</accession>
<sequence length="407" mass="44079">MLRSSQTYFVPDDVSVPCRVRHSEAASGDNRDFTVIQEMICTMRVWQKTRGQPPAPLAGANDTHKQDRSSHRRSLSSTVDNYPLRIPASEFRNTGPELVLSPLSNPLLVEQQQAQLCCGSDFSNAFSGKLTSFGSGTSPTAAAEVGMNNRLRLSSSGGIHTSKSNRPPLSTVTIPMKDILLVGVPDTTNSKNGNCQTAITTASAGFYELTMDNVNGQLVLMAFLKANLPKNKLSDLHHLELPRSPSNLTQNTQSTKSFDVEAFTTIRMAERLQSESVAEKVQRRIHRIVTSLEEISSSVAECSGCGCGTKNHAAVSPAPAEKRDLPPRPGVEMAESEQTSLQGSTDPYNPYSSCSPRFEMKPSSNYKKQDMLKASHLPSGLSVESDPEIETSTVSAVATSNMNSRGL</sequence>
<reference evidence="2" key="1">
    <citation type="journal article" date="2021" name="Sci. Rep.">
        <title>Diploid genomic architecture of Nitzschia inconspicua, an elite biomass production diatom.</title>
        <authorList>
            <person name="Oliver A."/>
            <person name="Podell S."/>
            <person name="Pinowska A."/>
            <person name="Traller J.C."/>
            <person name="Smith S.R."/>
            <person name="McClure R."/>
            <person name="Beliaev A."/>
            <person name="Bohutskyi P."/>
            <person name="Hill E.A."/>
            <person name="Rabines A."/>
            <person name="Zheng H."/>
            <person name="Allen L.Z."/>
            <person name="Kuo A."/>
            <person name="Grigoriev I.V."/>
            <person name="Allen A.E."/>
            <person name="Hazlebeck D."/>
            <person name="Allen E.E."/>
        </authorList>
    </citation>
    <scope>NUCLEOTIDE SEQUENCE</scope>
    <source>
        <strain evidence="2">Hildebrandi</strain>
    </source>
</reference>
<feature type="region of interest" description="Disordered" evidence="1">
    <location>
        <begin position="310"/>
        <end position="407"/>
    </location>
</feature>
<feature type="region of interest" description="Disordered" evidence="1">
    <location>
        <begin position="51"/>
        <end position="79"/>
    </location>
</feature>
<feature type="compositionally biased region" description="Polar residues" evidence="1">
    <location>
        <begin position="390"/>
        <end position="407"/>
    </location>
</feature>